<accession>A0A841RJI9</accession>
<evidence type="ECO:0000256" key="5">
    <source>
        <dbReference type="ARBA" id="ARBA00023136"/>
    </source>
</evidence>
<sequence>METIITISFMVIIGAFIGGLTNSLAIKMLFRPYEPKFIGKFQIPFTPGLIPKRRDQLAQQMGKLVVQHLLTEESIRKKLQDDELKGIVKDKLISEWSKLKEEHRSVDEWLSDLGIKINKKDMQQFVTQKGLQQIDKVVVEWSTKTVDDSFGDFISHEEVHQLTSFLQTKILGIISSESTRFQLEKVVSNYVESKGFLGNMLFSMVNRQELSMKIQRLLIQYIQTEDGYQLLYKNVQKEWEQLKEQELGTLLRFFYKEEVRTKMKASLNQLLSVDKVLQLSVRTLLSPVNSNVTKEWIPLFTEKAFDMLVKQIPQILKQLNIEKMVEAQVATFPTKRMEEMVLSISRKEFKWITYLGALLGGWIGLLQGLLLYFTN</sequence>
<evidence type="ECO:0000256" key="6">
    <source>
        <dbReference type="SAM" id="Phobius"/>
    </source>
</evidence>
<organism evidence="7 8">
    <name type="scientific">Gracilibacillus halotolerans</name>
    <dbReference type="NCBI Taxonomy" id="74386"/>
    <lineage>
        <taxon>Bacteria</taxon>
        <taxon>Bacillati</taxon>
        <taxon>Bacillota</taxon>
        <taxon>Bacilli</taxon>
        <taxon>Bacillales</taxon>
        <taxon>Bacillaceae</taxon>
        <taxon>Gracilibacillus</taxon>
    </lineage>
</organism>
<evidence type="ECO:0000256" key="4">
    <source>
        <dbReference type="ARBA" id="ARBA00022989"/>
    </source>
</evidence>
<evidence type="ECO:0000256" key="2">
    <source>
        <dbReference type="ARBA" id="ARBA00008053"/>
    </source>
</evidence>
<evidence type="ECO:0000313" key="7">
    <source>
        <dbReference type="EMBL" id="MBB6512669.1"/>
    </source>
</evidence>
<dbReference type="InterPro" id="IPR007383">
    <property type="entry name" value="DUF445"/>
</dbReference>
<dbReference type="EMBL" id="JACHON010000004">
    <property type="protein sequence ID" value="MBB6512669.1"/>
    <property type="molecule type" value="Genomic_DNA"/>
</dbReference>
<feature type="transmembrane region" description="Helical" evidence="6">
    <location>
        <begin position="351"/>
        <end position="373"/>
    </location>
</feature>
<dbReference type="GO" id="GO:0012505">
    <property type="term" value="C:endomembrane system"/>
    <property type="evidence" value="ECO:0007669"/>
    <property type="project" value="UniProtKB-SubCell"/>
</dbReference>
<keyword evidence="8" id="KW-1185">Reference proteome</keyword>
<evidence type="ECO:0000256" key="3">
    <source>
        <dbReference type="ARBA" id="ARBA00022692"/>
    </source>
</evidence>
<comment type="subcellular location">
    <subcellularLocation>
        <location evidence="1">Endomembrane system</location>
    </subcellularLocation>
</comment>
<evidence type="ECO:0000256" key="1">
    <source>
        <dbReference type="ARBA" id="ARBA00004308"/>
    </source>
</evidence>
<gene>
    <name evidence="7" type="ORF">GGQ92_001455</name>
</gene>
<dbReference type="Pfam" id="PF04286">
    <property type="entry name" value="DUF445"/>
    <property type="match status" value="1"/>
</dbReference>
<evidence type="ECO:0000313" key="8">
    <source>
        <dbReference type="Proteomes" id="UP000572212"/>
    </source>
</evidence>
<feature type="transmembrane region" description="Helical" evidence="6">
    <location>
        <begin position="6"/>
        <end position="30"/>
    </location>
</feature>
<keyword evidence="4 6" id="KW-1133">Transmembrane helix</keyword>
<name>A0A841RJI9_9BACI</name>
<dbReference type="AlphaFoldDB" id="A0A841RJI9"/>
<dbReference type="PANTHER" id="PTHR35791:SF1">
    <property type="entry name" value="UPF0754 MEMBRANE PROTEIN YHEB"/>
    <property type="match status" value="1"/>
</dbReference>
<keyword evidence="3 6" id="KW-0812">Transmembrane</keyword>
<protein>
    <submittedName>
        <fullName evidence="7">Uncharacterized membrane protein YheB (UPF0754 family)</fullName>
    </submittedName>
</protein>
<reference evidence="7 8" key="1">
    <citation type="submission" date="2020-08" db="EMBL/GenBank/DDBJ databases">
        <title>Genomic Encyclopedia of Type Strains, Phase IV (KMG-IV): sequencing the most valuable type-strain genomes for metagenomic binning, comparative biology and taxonomic classification.</title>
        <authorList>
            <person name="Goeker M."/>
        </authorList>
    </citation>
    <scope>NUCLEOTIDE SEQUENCE [LARGE SCALE GENOMIC DNA]</scope>
    <source>
        <strain evidence="7 8">DSM 11805</strain>
    </source>
</reference>
<dbReference type="PANTHER" id="PTHR35791">
    <property type="entry name" value="UPF0754 MEMBRANE PROTEIN YHEB"/>
    <property type="match status" value="1"/>
</dbReference>
<comment type="similarity">
    <text evidence="2">Belongs to the UPF0754 family.</text>
</comment>
<keyword evidence="5 6" id="KW-0472">Membrane</keyword>
<dbReference type="Proteomes" id="UP000572212">
    <property type="component" value="Unassembled WGS sequence"/>
</dbReference>
<proteinExistence type="inferred from homology"/>
<comment type="caution">
    <text evidence="7">The sequence shown here is derived from an EMBL/GenBank/DDBJ whole genome shotgun (WGS) entry which is preliminary data.</text>
</comment>